<dbReference type="AlphaFoldDB" id="A0ABD0NCL0"/>
<protein>
    <recommendedName>
        <fullName evidence="2">EGF-like domain-containing protein</fullName>
    </recommendedName>
</protein>
<dbReference type="InterPro" id="IPR000742">
    <property type="entry name" value="EGF"/>
</dbReference>
<feature type="disulfide bond" evidence="1">
    <location>
        <begin position="18"/>
        <end position="27"/>
    </location>
</feature>
<dbReference type="PROSITE" id="PS50026">
    <property type="entry name" value="EGF_3"/>
    <property type="match status" value="1"/>
</dbReference>
<gene>
    <name evidence="3" type="ORF">M9458_043173</name>
</gene>
<dbReference type="Proteomes" id="UP001529510">
    <property type="component" value="Unassembled WGS sequence"/>
</dbReference>
<keyword evidence="1" id="KW-0245">EGF-like domain</keyword>
<keyword evidence="1" id="KW-1015">Disulfide bond</keyword>
<name>A0ABD0NCL0_CIRMR</name>
<dbReference type="Gene3D" id="2.10.25.10">
    <property type="entry name" value="Laminin"/>
    <property type="match status" value="1"/>
</dbReference>
<feature type="non-terminal residue" evidence="3">
    <location>
        <position position="65"/>
    </location>
</feature>
<sequence>CVHGTCVPVDLQSYRCECTDGFHGPLCSQEDESSDPCAALSCQHGFCEVSPPGQAQCVCDSDYSG</sequence>
<evidence type="ECO:0000259" key="2">
    <source>
        <dbReference type="PROSITE" id="PS50026"/>
    </source>
</evidence>
<reference evidence="3 4" key="1">
    <citation type="submission" date="2024-05" db="EMBL/GenBank/DDBJ databases">
        <title>Genome sequencing and assembly of Indian major carp, Cirrhinus mrigala (Hamilton, 1822).</title>
        <authorList>
            <person name="Mohindra V."/>
            <person name="Chowdhury L.M."/>
            <person name="Lal K."/>
            <person name="Jena J.K."/>
        </authorList>
    </citation>
    <scope>NUCLEOTIDE SEQUENCE [LARGE SCALE GENOMIC DNA]</scope>
    <source>
        <strain evidence="3">CM1030</strain>
        <tissue evidence="3">Blood</tissue>
    </source>
</reference>
<evidence type="ECO:0000313" key="3">
    <source>
        <dbReference type="EMBL" id="KAL0159448.1"/>
    </source>
</evidence>
<accession>A0ABD0NCL0</accession>
<dbReference type="EMBL" id="JAMKFB020000022">
    <property type="protein sequence ID" value="KAL0159448.1"/>
    <property type="molecule type" value="Genomic_DNA"/>
</dbReference>
<dbReference type="Pfam" id="PF00008">
    <property type="entry name" value="EGF"/>
    <property type="match status" value="1"/>
</dbReference>
<dbReference type="SUPFAM" id="SSF57196">
    <property type="entry name" value="EGF/Laminin"/>
    <property type="match status" value="1"/>
</dbReference>
<comment type="caution">
    <text evidence="3">The sequence shown here is derived from an EMBL/GenBank/DDBJ whole genome shotgun (WGS) entry which is preliminary data.</text>
</comment>
<feature type="non-terminal residue" evidence="3">
    <location>
        <position position="1"/>
    </location>
</feature>
<feature type="domain" description="EGF-like" evidence="2">
    <location>
        <begin position="1"/>
        <end position="28"/>
    </location>
</feature>
<dbReference type="PROSITE" id="PS01186">
    <property type="entry name" value="EGF_2"/>
    <property type="match status" value="1"/>
</dbReference>
<proteinExistence type="predicted"/>
<dbReference type="PROSITE" id="PS00022">
    <property type="entry name" value="EGF_1"/>
    <property type="match status" value="1"/>
</dbReference>
<evidence type="ECO:0000256" key="1">
    <source>
        <dbReference type="PROSITE-ProRule" id="PRU00076"/>
    </source>
</evidence>
<organism evidence="3 4">
    <name type="scientific">Cirrhinus mrigala</name>
    <name type="common">Mrigala</name>
    <dbReference type="NCBI Taxonomy" id="683832"/>
    <lineage>
        <taxon>Eukaryota</taxon>
        <taxon>Metazoa</taxon>
        <taxon>Chordata</taxon>
        <taxon>Craniata</taxon>
        <taxon>Vertebrata</taxon>
        <taxon>Euteleostomi</taxon>
        <taxon>Actinopterygii</taxon>
        <taxon>Neopterygii</taxon>
        <taxon>Teleostei</taxon>
        <taxon>Ostariophysi</taxon>
        <taxon>Cypriniformes</taxon>
        <taxon>Cyprinidae</taxon>
        <taxon>Labeoninae</taxon>
        <taxon>Labeonini</taxon>
        <taxon>Cirrhinus</taxon>
    </lineage>
</organism>
<evidence type="ECO:0000313" key="4">
    <source>
        <dbReference type="Proteomes" id="UP001529510"/>
    </source>
</evidence>
<comment type="caution">
    <text evidence="1">Lacks conserved residue(s) required for the propagation of feature annotation.</text>
</comment>
<keyword evidence="4" id="KW-1185">Reference proteome</keyword>